<keyword evidence="3" id="KW-1185">Reference proteome</keyword>
<feature type="region of interest" description="Disordered" evidence="1">
    <location>
        <begin position="239"/>
        <end position="306"/>
    </location>
</feature>
<dbReference type="NCBIfam" id="NF033846">
    <property type="entry name" value="Rumino_NPXTG"/>
    <property type="match status" value="1"/>
</dbReference>
<gene>
    <name evidence="2" type="ORF">EQF91_06895</name>
</gene>
<dbReference type="Proteomes" id="UP000297454">
    <property type="component" value="Unassembled WGS sequence"/>
</dbReference>
<proteinExistence type="predicted"/>
<comment type="caution">
    <text evidence="2">The sequence shown here is derived from an EMBL/GenBank/DDBJ whole genome shotgun (WGS) entry which is preliminary data.</text>
</comment>
<evidence type="ECO:0000256" key="1">
    <source>
        <dbReference type="SAM" id="MobiDB-lite"/>
    </source>
</evidence>
<protein>
    <submittedName>
        <fullName evidence="2">LPXTG cell wall anchor domain-containing protein</fullName>
    </submittedName>
</protein>
<sequence length="328" mass="37880">MICIILCILNLYFRRKFMKNTNTKKIVIGMMALMLTFGTLGNTAKAVNSPSMSVDKNTKELYYKTDFKPNVKLYRPDWIHNPSKPYSLEGNKIKFLFTENVDKLYHYAENDIIIAAYLKEIDFNDRNNGWNGVTEIHKIQYVLKVDKITKNFTTIPHPWGNHKKPFTAHLLEGTLIPLSEALEETKEGRKIREKVEESMTKIDGEKLNLRPFNEEAKAYSKEEVGEIYVSLKETEKILSEEERKTEEKKIEEKNTHSEKEIKTIDKKESNKETSKEESKKESNKETSKEEIKKESKKENPNTGDAGSLTAVMSAVLSAVALFVSRKRK</sequence>
<accession>A0A4R9C025</accession>
<evidence type="ECO:0000313" key="2">
    <source>
        <dbReference type="EMBL" id="TFF64910.1"/>
    </source>
</evidence>
<name>A0A4R9C025_9FIRM</name>
<evidence type="ECO:0000313" key="3">
    <source>
        <dbReference type="Proteomes" id="UP000297454"/>
    </source>
</evidence>
<feature type="compositionally biased region" description="Basic and acidic residues" evidence="1">
    <location>
        <begin position="239"/>
        <end position="299"/>
    </location>
</feature>
<dbReference type="AlphaFoldDB" id="A0A4R9C025"/>
<dbReference type="NCBIfam" id="TIGR01167">
    <property type="entry name" value="LPXTG_anchor"/>
    <property type="match status" value="1"/>
</dbReference>
<reference evidence="2 3" key="1">
    <citation type="submission" date="2019-01" db="EMBL/GenBank/DDBJ databases">
        <title>Draft Genome Sequences of Helcococcus ovis Strains Isolated from the Uterus and Vagina of Dairy Cows with Metritis.</title>
        <authorList>
            <person name="Cunha F."/>
            <person name="Jeon S.J."/>
            <person name="Kutzer P."/>
            <person name="Galvao K.N."/>
        </authorList>
    </citation>
    <scope>NUCLEOTIDE SEQUENCE [LARGE SCALE GENOMIC DNA]</scope>
    <source>
        <strain evidence="2 3">KG-37</strain>
    </source>
</reference>
<organism evidence="2 3">
    <name type="scientific">Helcococcus ovis</name>
    <dbReference type="NCBI Taxonomy" id="72026"/>
    <lineage>
        <taxon>Bacteria</taxon>
        <taxon>Bacillati</taxon>
        <taxon>Bacillota</taxon>
        <taxon>Tissierellia</taxon>
        <taxon>Tissierellales</taxon>
        <taxon>Peptoniphilaceae</taxon>
        <taxon>Helcococcus</taxon>
    </lineage>
</organism>
<dbReference type="EMBL" id="SCFR01000027">
    <property type="protein sequence ID" value="TFF64910.1"/>
    <property type="molecule type" value="Genomic_DNA"/>
</dbReference>